<dbReference type="AlphaFoldDB" id="A0A821U3S0"/>
<feature type="region of interest" description="Disordered" evidence="1">
    <location>
        <begin position="395"/>
        <end position="521"/>
    </location>
</feature>
<evidence type="ECO:0000313" key="3">
    <source>
        <dbReference type="EMBL" id="CAF4882195.1"/>
    </source>
</evidence>
<gene>
    <name evidence="3" type="ORF">QYT958_LOCUS29441</name>
</gene>
<evidence type="ECO:0000256" key="1">
    <source>
        <dbReference type="SAM" id="MobiDB-lite"/>
    </source>
</evidence>
<reference evidence="3" key="1">
    <citation type="submission" date="2021-02" db="EMBL/GenBank/DDBJ databases">
        <authorList>
            <person name="Nowell W R."/>
        </authorList>
    </citation>
    <scope>NUCLEOTIDE SEQUENCE</scope>
</reference>
<protein>
    <submittedName>
        <fullName evidence="3">Uncharacterized protein</fullName>
    </submittedName>
</protein>
<feature type="region of interest" description="Disordered" evidence="1">
    <location>
        <begin position="327"/>
        <end position="383"/>
    </location>
</feature>
<comment type="caution">
    <text evidence="3">The sequence shown here is derived from an EMBL/GenBank/DDBJ whole genome shotgun (WGS) entry which is preliminary data.</text>
</comment>
<sequence length="521" mass="53726">MLRTRLYVAISVLIFAVHSSQAANCTSTSFDQAVTAAQLALSLINGTQYASSTTDQLNSMFSNDLGESAAGINYTIQKTGDAVTFSYTITFACNATITTALPDGTQQTTEVKSKLNTTAVGECISAGLTDRTNHISLTAEQVKAGLIDATTEFNTGGPSYFEWTIHTTKSSYLNASTASSFKNATEFPTALANFIRTRLSSIYQKKISNVTFISLTTANTQYALKFRLYFVDRITPDSSRTKIITNIQTTIYQAIRNYFPSILKTTKIPTSSSISAPTPVVLKSTRRISLLLNNIANSVLSVSDKSPSVLGGVSNAIGNAIQDLRAALPVPPPSKSGKPDNSESHSGERGKAGHKANSGEKNKKSGSSGAGSHARPAPLGGVSNAIGNAIQGLRAALPVPPPSKSGKPDNSASHSGEHGKAGHNANSGEKNKKSGSSGAGSHAGPAPLGGVLNGIGNAIKGLPAALPVPPPSKPGKPDNSASHSGERGKAGHKANSGEKNKKSGSSGAGSHARPAPLGGVS</sequence>
<feature type="compositionally biased region" description="Basic and acidic residues" evidence="1">
    <location>
        <begin position="484"/>
        <end position="501"/>
    </location>
</feature>
<feature type="compositionally biased region" description="Low complexity" evidence="1">
    <location>
        <begin position="424"/>
        <end position="444"/>
    </location>
</feature>
<name>A0A821U3S0_9BILA</name>
<feature type="chain" id="PRO_5033019686" evidence="2">
    <location>
        <begin position="23"/>
        <end position="521"/>
    </location>
</feature>
<organism evidence="3 4">
    <name type="scientific">Rotaria socialis</name>
    <dbReference type="NCBI Taxonomy" id="392032"/>
    <lineage>
        <taxon>Eukaryota</taxon>
        <taxon>Metazoa</taxon>
        <taxon>Spiralia</taxon>
        <taxon>Gnathifera</taxon>
        <taxon>Rotifera</taxon>
        <taxon>Eurotatoria</taxon>
        <taxon>Bdelloidea</taxon>
        <taxon>Philodinida</taxon>
        <taxon>Philodinidae</taxon>
        <taxon>Rotaria</taxon>
    </lineage>
</organism>
<proteinExistence type="predicted"/>
<dbReference type="EMBL" id="CAJOBR010008639">
    <property type="protein sequence ID" value="CAF4882195.1"/>
    <property type="molecule type" value="Genomic_DNA"/>
</dbReference>
<dbReference type="Proteomes" id="UP000663848">
    <property type="component" value="Unassembled WGS sequence"/>
</dbReference>
<keyword evidence="2" id="KW-0732">Signal</keyword>
<feature type="non-terminal residue" evidence="3">
    <location>
        <position position="521"/>
    </location>
</feature>
<evidence type="ECO:0000256" key="2">
    <source>
        <dbReference type="SAM" id="SignalP"/>
    </source>
</evidence>
<evidence type="ECO:0000313" key="4">
    <source>
        <dbReference type="Proteomes" id="UP000663848"/>
    </source>
</evidence>
<feature type="compositionally biased region" description="Basic and acidic residues" evidence="1">
    <location>
        <begin position="337"/>
        <end position="363"/>
    </location>
</feature>
<feature type="signal peptide" evidence="2">
    <location>
        <begin position="1"/>
        <end position="22"/>
    </location>
</feature>
<accession>A0A821U3S0</accession>